<organism evidence="2 3">
    <name type="scientific">Deinococcus rhizophilus</name>
    <dbReference type="NCBI Taxonomy" id="3049544"/>
    <lineage>
        <taxon>Bacteria</taxon>
        <taxon>Thermotogati</taxon>
        <taxon>Deinococcota</taxon>
        <taxon>Deinococci</taxon>
        <taxon>Deinococcales</taxon>
        <taxon>Deinococcaceae</taxon>
        <taxon>Deinococcus</taxon>
    </lineage>
</organism>
<proteinExistence type="predicted"/>
<dbReference type="PIRSF" id="PIRSF021320">
    <property type="entry name" value="DUF984"/>
    <property type="match status" value="1"/>
</dbReference>
<dbReference type="Proteomes" id="UP001302059">
    <property type="component" value="Unassembled WGS sequence"/>
</dbReference>
<accession>A0ABT7JEB9</accession>
<gene>
    <name evidence="2" type="ORF">QOL99_04460</name>
</gene>
<dbReference type="RefSeq" id="WP_285521780.1">
    <property type="nucleotide sequence ID" value="NZ_JASNGB010000021.1"/>
</dbReference>
<comment type="caution">
    <text evidence="2">The sequence shown here is derived from an EMBL/GenBank/DDBJ whole genome shotgun (WGS) entry which is preliminary data.</text>
</comment>
<evidence type="ECO:0000313" key="3">
    <source>
        <dbReference type="Proteomes" id="UP001302059"/>
    </source>
</evidence>
<dbReference type="InterPro" id="IPR007374">
    <property type="entry name" value="ASCH_domain"/>
</dbReference>
<evidence type="ECO:0000313" key="2">
    <source>
        <dbReference type="EMBL" id="MDL2343402.1"/>
    </source>
</evidence>
<feature type="domain" description="ASCH" evidence="1">
    <location>
        <begin position="36"/>
        <end position="152"/>
    </location>
</feature>
<dbReference type="InterPro" id="IPR015947">
    <property type="entry name" value="PUA-like_sf"/>
</dbReference>
<dbReference type="PANTHER" id="PTHR39203:SF1">
    <property type="entry name" value="CYTOPLASMIC PROTEIN"/>
    <property type="match status" value="1"/>
</dbReference>
<dbReference type="SUPFAM" id="SSF88697">
    <property type="entry name" value="PUA domain-like"/>
    <property type="match status" value="1"/>
</dbReference>
<protein>
    <submittedName>
        <fullName evidence="2">ASCH domain-containing protein</fullName>
    </submittedName>
</protein>
<evidence type="ECO:0000259" key="1">
    <source>
        <dbReference type="SMART" id="SM01022"/>
    </source>
</evidence>
<dbReference type="InterPro" id="IPR009326">
    <property type="entry name" value="DUF984"/>
</dbReference>
<name>A0ABT7JEB9_9DEIO</name>
<dbReference type="SMART" id="SM01022">
    <property type="entry name" value="ASCH"/>
    <property type="match status" value="1"/>
</dbReference>
<dbReference type="Gene3D" id="3.10.400.10">
    <property type="entry name" value="Sulfate adenylyltransferase"/>
    <property type="match status" value="1"/>
</dbReference>
<sequence length="155" mass="17171">MTNPSVPPAALSPAVLEFMNEARRALGPLPEPADAFAFGDSPRMADELLALVLAGVKTATCSWPAERSCEEGDLSVVLDDRGVPAALIRTAERRERPFLEVDAAFAHDEGEGDRTLAWWRDAHRRFFGRLTDLPRPFSDDETVLCERFELVYGRA</sequence>
<reference evidence="2 3" key="1">
    <citation type="submission" date="2023-05" db="EMBL/GenBank/DDBJ databases">
        <authorList>
            <person name="Gao F."/>
        </authorList>
    </citation>
    <scope>NUCLEOTIDE SEQUENCE [LARGE SCALE GENOMIC DNA]</scope>
    <source>
        <strain evidence="2 3">MIMF12</strain>
    </source>
</reference>
<keyword evidence="3" id="KW-1185">Reference proteome</keyword>
<dbReference type="Pfam" id="PF04266">
    <property type="entry name" value="ASCH"/>
    <property type="match status" value="1"/>
</dbReference>
<dbReference type="EMBL" id="JASNGB010000021">
    <property type="protein sequence ID" value="MDL2343402.1"/>
    <property type="molecule type" value="Genomic_DNA"/>
</dbReference>
<dbReference type="CDD" id="cd06553">
    <property type="entry name" value="ASCH_Ef3133_like"/>
    <property type="match status" value="1"/>
</dbReference>
<dbReference type="PANTHER" id="PTHR39203">
    <property type="entry name" value="CYTOPLASMIC PROTEIN-RELATED"/>
    <property type="match status" value="1"/>
</dbReference>